<keyword evidence="7" id="KW-1185">Reference proteome</keyword>
<dbReference type="SUPFAM" id="SSF50630">
    <property type="entry name" value="Acid proteases"/>
    <property type="match status" value="1"/>
</dbReference>
<comment type="similarity">
    <text evidence="1 4">Belongs to the peptidase A1 family.</text>
</comment>
<dbReference type="PANTHER" id="PTHR47966:SF47">
    <property type="entry name" value="ENDOPEPTIDASE, PUTATIVE (AFU_ORTHOLOGUE AFUA_3G01220)-RELATED"/>
    <property type="match status" value="1"/>
</dbReference>
<name>A0A6A6HQE0_VIRVR</name>
<keyword evidence="4" id="KW-0378">Hydrolase</keyword>
<dbReference type="CDD" id="cd05471">
    <property type="entry name" value="pepsin_like"/>
    <property type="match status" value="1"/>
</dbReference>
<dbReference type="InterPro" id="IPR001969">
    <property type="entry name" value="Aspartic_peptidase_AS"/>
</dbReference>
<feature type="active site" evidence="3">
    <location>
        <position position="284"/>
    </location>
</feature>
<dbReference type="GO" id="GO:0006508">
    <property type="term" value="P:proteolysis"/>
    <property type="evidence" value="ECO:0007669"/>
    <property type="project" value="UniProtKB-KW"/>
</dbReference>
<organism evidence="6 7">
    <name type="scientific">Viridothelium virens</name>
    <name type="common">Speckled blister lichen</name>
    <name type="synonym">Trypethelium virens</name>
    <dbReference type="NCBI Taxonomy" id="1048519"/>
    <lineage>
        <taxon>Eukaryota</taxon>
        <taxon>Fungi</taxon>
        <taxon>Dikarya</taxon>
        <taxon>Ascomycota</taxon>
        <taxon>Pezizomycotina</taxon>
        <taxon>Dothideomycetes</taxon>
        <taxon>Dothideomycetes incertae sedis</taxon>
        <taxon>Trypetheliales</taxon>
        <taxon>Trypetheliaceae</taxon>
        <taxon>Viridothelium</taxon>
    </lineage>
</organism>
<evidence type="ECO:0000256" key="2">
    <source>
        <dbReference type="ARBA" id="ARBA00022750"/>
    </source>
</evidence>
<keyword evidence="4 6" id="KW-0645">Protease</keyword>
<evidence type="ECO:0000259" key="5">
    <source>
        <dbReference type="PROSITE" id="PS51767"/>
    </source>
</evidence>
<dbReference type="EMBL" id="ML991772">
    <property type="protein sequence ID" value="KAF2239660.1"/>
    <property type="molecule type" value="Genomic_DNA"/>
</dbReference>
<sequence>MALIFTVLFIPGSQNSTIPITSAVEGQVFLAPIAFADEPFLVVIDTGSSDTWVVRQRFACISITTGLREGQDQCAFGPQYVASSSFTEIPDQNFNVSYGDGEVLIGIVGYEEVCLGNVTVPSQEVGLVDIAAWNGDGKSSGILGLAYPSLTSAYAGDEQDSEQDSVEEEYEPIFIRMITHGLIEQQIFTLAISRDESSGGILTLGGLPDPRDVVYGDDFATVPIEVLGSPQMNGSSRFDPDYTFYTISIDGFPNPNASSSFAPSPQESPHSRWPNVTNIQAVIDSGTTLIYLPYPVTKAINSLFGSQANYDPTVDTWFVDCNATAPSWSLTIGGQNFNINPLDMIIQGLDGSCVSGVQDAFNGFSILGDVFLKTVLAVFDLGNAEMRFATRQ</sequence>
<dbReference type="InterPro" id="IPR001461">
    <property type="entry name" value="Aspartic_peptidase_A1"/>
</dbReference>
<evidence type="ECO:0000256" key="1">
    <source>
        <dbReference type="ARBA" id="ARBA00007447"/>
    </source>
</evidence>
<feature type="active site" evidence="3">
    <location>
        <position position="45"/>
    </location>
</feature>
<evidence type="ECO:0000313" key="7">
    <source>
        <dbReference type="Proteomes" id="UP000800092"/>
    </source>
</evidence>
<evidence type="ECO:0000256" key="3">
    <source>
        <dbReference type="PIRSR" id="PIRSR601461-1"/>
    </source>
</evidence>
<protein>
    <submittedName>
        <fullName evidence="6">Acid protease</fullName>
    </submittedName>
</protein>
<dbReference type="Proteomes" id="UP000800092">
    <property type="component" value="Unassembled WGS sequence"/>
</dbReference>
<dbReference type="PROSITE" id="PS51767">
    <property type="entry name" value="PEPTIDASE_A1"/>
    <property type="match status" value="1"/>
</dbReference>
<dbReference type="InterPro" id="IPR034164">
    <property type="entry name" value="Pepsin-like_dom"/>
</dbReference>
<dbReference type="OrthoDB" id="15189at2759"/>
<dbReference type="PROSITE" id="PS00141">
    <property type="entry name" value="ASP_PROTEASE"/>
    <property type="match status" value="2"/>
</dbReference>
<evidence type="ECO:0000256" key="4">
    <source>
        <dbReference type="RuleBase" id="RU000454"/>
    </source>
</evidence>
<accession>A0A6A6HQE0</accession>
<dbReference type="InterPro" id="IPR033121">
    <property type="entry name" value="PEPTIDASE_A1"/>
</dbReference>
<evidence type="ECO:0000313" key="6">
    <source>
        <dbReference type="EMBL" id="KAF2239660.1"/>
    </source>
</evidence>
<reference evidence="6" key="1">
    <citation type="journal article" date="2020" name="Stud. Mycol.">
        <title>101 Dothideomycetes genomes: a test case for predicting lifestyles and emergence of pathogens.</title>
        <authorList>
            <person name="Haridas S."/>
            <person name="Albert R."/>
            <person name="Binder M."/>
            <person name="Bloem J."/>
            <person name="Labutti K."/>
            <person name="Salamov A."/>
            <person name="Andreopoulos B."/>
            <person name="Baker S."/>
            <person name="Barry K."/>
            <person name="Bills G."/>
            <person name="Bluhm B."/>
            <person name="Cannon C."/>
            <person name="Castanera R."/>
            <person name="Culley D."/>
            <person name="Daum C."/>
            <person name="Ezra D."/>
            <person name="Gonzalez J."/>
            <person name="Henrissat B."/>
            <person name="Kuo A."/>
            <person name="Liang C."/>
            <person name="Lipzen A."/>
            <person name="Lutzoni F."/>
            <person name="Magnuson J."/>
            <person name="Mondo S."/>
            <person name="Nolan M."/>
            <person name="Ohm R."/>
            <person name="Pangilinan J."/>
            <person name="Park H.-J."/>
            <person name="Ramirez L."/>
            <person name="Alfaro M."/>
            <person name="Sun H."/>
            <person name="Tritt A."/>
            <person name="Yoshinaga Y."/>
            <person name="Zwiers L.-H."/>
            <person name="Turgeon B."/>
            <person name="Goodwin S."/>
            <person name="Spatafora J."/>
            <person name="Crous P."/>
            <person name="Grigoriev I."/>
        </authorList>
    </citation>
    <scope>NUCLEOTIDE SEQUENCE</scope>
    <source>
        <strain evidence="6">Tuck. ex Michener</strain>
    </source>
</reference>
<dbReference type="GO" id="GO:0004190">
    <property type="term" value="F:aspartic-type endopeptidase activity"/>
    <property type="evidence" value="ECO:0007669"/>
    <property type="project" value="UniProtKB-KW"/>
</dbReference>
<dbReference type="GO" id="GO:0000324">
    <property type="term" value="C:fungal-type vacuole"/>
    <property type="evidence" value="ECO:0007669"/>
    <property type="project" value="TreeGrafter"/>
</dbReference>
<feature type="domain" description="Peptidase A1" evidence="5">
    <location>
        <begin position="29"/>
        <end position="389"/>
    </location>
</feature>
<keyword evidence="2 4" id="KW-0064">Aspartyl protease</keyword>
<dbReference type="Pfam" id="PF00026">
    <property type="entry name" value="Asp"/>
    <property type="match status" value="1"/>
</dbReference>
<dbReference type="PANTHER" id="PTHR47966">
    <property type="entry name" value="BETA-SITE APP-CLEAVING ENZYME, ISOFORM A-RELATED"/>
    <property type="match status" value="1"/>
</dbReference>
<dbReference type="AlphaFoldDB" id="A0A6A6HQE0"/>
<dbReference type="InterPro" id="IPR021109">
    <property type="entry name" value="Peptidase_aspartic_dom_sf"/>
</dbReference>
<dbReference type="PRINTS" id="PR00792">
    <property type="entry name" value="PEPSIN"/>
</dbReference>
<proteinExistence type="inferred from homology"/>
<gene>
    <name evidence="6" type="ORF">EV356DRAFT_563096</name>
</gene>
<dbReference type="Gene3D" id="2.40.70.10">
    <property type="entry name" value="Acid Proteases"/>
    <property type="match status" value="2"/>
</dbReference>